<feature type="compositionally biased region" description="Basic and acidic residues" evidence="1">
    <location>
        <begin position="285"/>
        <end position="303"/>
    </location>
</feature>
<feature type="region of interest" description="Disordered" evidence="1">
    <location>
        <begin position="242"/>
        <end position="303"/>
    </location>
</feature>
<comment type="caution">
    <text evidence="2">The sequence shown here is derived from an EMBL/GenBank/DDBJ whole genome shotgun (WGS) entry which is preliminary data.</text>
</comment>
<evidence type="ECO:0000256" key="1">
    <source>
        <dbReference type="SAM" id="MobiDB-lite"/>
    </source>
</evidence>
<name>A0A4Z0P9Z0_9BACT</name>
<accession>A0A4Z0P9Z0</accession>
<sequence>MEPLPFGSVSKKLKRVAVTLDESDASKGYQRVSLVSKPAIQSGWVALSAAPVQSAKRVHLSAEPQKQLLTGPVLIPDQDILRLDAEGKPYNIFFSAEQIEKIGAKLMLEGRTTETNDQHADELTGNTVRELWIVADPNDDKAHSLGLDVPAGTLMMTLHVADSDYWEKEIVTGNRTGFSIEGLFDFEEVKLAATSAKTNLMKKSFLKIMLAAARVMKLQLAQVELEDGRVFDVAEDGTVKEVGDDGELGDAVADGDYQVKGGGTLSVEGGKKKAADPDPNVENADEQKAPAAKTDDTKTEEPKAEAVTAAQEALAGVLDETDAAKLTAQLKKALTALGVTELAAQEVKLEAITMADDRIFNLNPITRLLTDEAGQYIPTGVYACKDGSYFKVNLDQYTYSIDKETYDRSLKLEAVELELAEAREQLSSESSTGKLNLSSDVVELTAEQKASRPLALSLIDELRARKS</sequence>
<reference evidence="2 3" key="1">
    <citation type="submission" date="2019-04" db="EMBL/GenBank/DDBJ databases">
        <authorList>
            <person name="Feng G."/>
            <person name="Zhang J."/>
            <person name="Zhu H."/>
        </authorList>
    </citation>
    <scope>NUCLEOTIDE SEQUENCE [LARGE SCALE GENOMIC DNA]</scope>
    <source>
        <strain evidence="2 3">92R-1</strain>
    </source>
</reference>
<organism evidence="2 3">
    <name type="scientific">Hymenobacter fodinae</name>
    <dbReference type="NCBI Taxonomy" id="2510796"/>
    <lineage>
        <taxon>Bacteria</taxon>
        <taxon>Pseudomonadati</taxon>
        <taxon>Bacteroidota</taxon>
        <taxon>Cytophagia</taxon>
        <taxon>Cytophagales</taxon>
        <taxon>Hymenobacteraceae</taxon>
        <taxon>Hymenobacter</taxon>
    </lineage>
</organism>
<keyword evidence="3" id="KW-1185">Reference proteome</keyword>
<protein>
    <submittedName>
        <fullName evidence="2">Uncharacterized protein</fullName>
    </submittedName>
</protein>
<gene>
    <name evidence="2" type="ORF">EU556_11070</name>
</gene>
<evidence type="ECO:0000313" key="3">
    <source>
        <dbReference type="Proteomes" id="UP000298337"/>
    </source>
</evidence>
<evidence type="ECO:0000313" key="2">
    <source>
        <dbReference type="EMBL" id="TGE08256.1"/>
    </source>
</evidence>
<proteinExistence type="predicted"/>
<dbReference type="Proteomes" id="UP000298337">
    <property type="component" value="Unassembled WGS sequence"/>
</dbReference>
<dbReference type="EMBL" id="SRLA01000002">
    <property type="protein sequence ID" value="TGE08256.1"/>
    <property type="molecule type" value="Genomic_DNA"/>
</dbReference>
<dbReference type="AlphaFoldDB" id="A0A4Z0P9Z0"/>
<dbReference type="OrthoDB" id="1445418at2"/>